<accession>A0A267ALD9</accession>
<dbReference type="EMBL" id="NQKQ01000009">
    <property type="protein sequence ID" value="PAA12532.1"/>
    <property type="molecule type" value="Genomic_DNA"/>
</dbReference>
<name>A0A267ALD9_PSEFR</name>
<protein>
    <submittedName>
        <fullName evidence="1">Uncharacterized protein</fullName>
    </submittedName>
</protein>
<evidence type="ECO:0000313" key="2">
    <source>
        <dbReference type="Proteomes" id="UP000215861"/>
    </source>
</evidence>
<gene>
    <name evidence="1" type="ORF">CJU81_10635</name>
</gene>
<dbReference type="Proteomes" id="UP000215861">
    <property type="component" value="Unassembled WGS sequence"/>
</dbReference>
<organism evidence="1 2">
    <name type="scientific">Pseudomonas fragi</name>
    <dbReference type="NCBI Taxonomy" id="296"/>
    <lineage>
        <taxon>Bacteria</taxon>
        <taxon>Pseudomonadati</taxon>
        <taxon>Pseudomonadota</taxon>
        <taxon>Gammaproteobacteria</taxon>
        <taxon>Pseudomonadales</taxon>
        <taxon>Pseudomonadaceae</taxon>
        <taxon>Pseudomonas</taxon>
    </lineage>
</organism>
<reference evidence="1 2" key="1">
    <citation type="submission" date="2017-08" db="EMBL/GenBank/DDBJ databases">
        <title>Genomic and metabolic characterisation of spoilage-associated Pseudomonas species.</title>
        <authorList>
            <person name="Stanborough T."/>
            <person name="Fegan N."/>
            <person name="Powell S.M."/>
            <person name="Singh T."/>
            <person name="Tamplin M.L."/>
            <person name="Chandry P.S."/>
        </authorList>
    </citation>
    <scope>NUCLEOTIDE SEQUENCE [LARGE SCALE GENOMIC DNA]</scope>
    <source>
        <strain evidence="1 2">F1801</strain>
    </source>
</reference>
<proteinExistence type="predicted"/>
<comment type="caution">
    <text evidence="1">The sequence shown here is derived from an EMBL/GenBank/DDBJ whole genome shotgun (WGS) entry which is preliminary data.</text>
</comment>
<evidence type="ECO:0000313" key="1">
    <source>
        <dbReference type="EMBL" id="PAA12532.1"/>
    </source>
</evidence>
<dbReference type="AlphaFoldDB" id="A0A267ALD9"/>
<sequence length="139" mass="14807">MLVVLVQHAGLRSELISVAGRENSGGEGVLHLTVGAVFSIAPGFFQRFHGPFIEQYTKGLLDFQPLTNLTIGRAPAYPAGARLFIDLAPAGGKVDVGVLIVVSWFISDWVVLSGSYLADISAAWVKSCPLIVGANQRDK</sequence>